<evidence type="ECO:0000313" key="3">
    <source>
        <dbReference type="WBParaSite" id="Pan_g8831.t1"/>
    </source>
</evidence>
<keyword evidence="2" id="KW-1185">Reference proteome</keyword>
<evidence type="ECO:0000256" key="1">
    <source>
        <dbReference type="SAM" id="Phobius"/>
    </source>
</evidence>
<dbReference type="WBParaSite" id="Pan_g8831.t1">
    <property type="protein sequence ID" value="Pan_g8831.t1"/>
    <property type="gene ID" value="Pan_g8831"/>
</dbReference>
<feature type="transmembrane region" description="Helical" evidence="1">
    <location>
        <begin position="36"/>
        <end position="59"/>
    </location>
</feature>
<keyword evidence="1" id="KW-1133">Transmembrane helix</keyword>
<reference evidence="2" key="1">
    <citation type="journal article" date="2013" name="Genetics">
        <title>The draft genome and transcriptome of Panagrellus redivivus are shaped by the harsh demands of a free-living lifestyle.</title>
        <authorList>
            <person name="Srinivasan J."/>
            <person name="Dillman A.R."/>
            <person name="Macchietto M.G."/>
            <person name="Heikkinen L."/>
            <person name="Lakso M."/>
            <person name="Fracchia K.M."/>
            <person name="Antoshechkin I."/>
            <person name="Mortazavi A."/>
            <person name="Wong G."/>
            <person name="Sternberg P.W."/>
        </authorList>
    </citation>
    <scope>NUCLEOTIDE SEQUENCE [LARGE SCALE GENOMIC DNA]</scope>
    <source>
        <strain evidence="2">MT8872</strain>
    </source>
</reference>
<dbReference type="AlphaFoldDB" id="A0A7E4W8B2"/>
<proteinExistence type="predicted"/>
<dbReference type="Proteomes" id="UP000492821">
    <property type="component" value="Unassembled WGS sequence"/>
</dbReference>
<reference evidence="3" key="2">
    <citation type="submission" date="2020-10" db="UniProtKB">
        <authorList>
            <consortium name="WormBaseParasite"/>
        </authorList>
    </citation>
    <scope>IDENTIFICATION</scope>
</reference>
<organism evidence="2 3">
    <name type="scientific">Panagrellus redivivus</name>
    <name type="common">Microworm</name>
    <dbReference type="NCBI Taxonomy" id="6233"/>
    <lineage>
        <taxon>Eukaryota</taxon>
        <taxon>Metazoa</taxon>
        <taxon>Ecdysozoa</taxon>
        <taxon>Nematoda</taxon>
        <taxon>Chromadorea</taxon>
        <taxon>Rhabditida</taxon>
        <taxon>Tylenchina</taxon>
        <taxon>Panagrolaimomorpha</taxon>
        <taxon>Panagrolaimoidea</taxon>
        <taxon>Panagrolaimidae</taxon>
        <taxon>Panagrellus</taxon>
    </lineage>
</organism>
<keyword evidence="1" id="KW-0472">Membrane</keyword>
<keyword evidence="1" id="KW-0812">Transmembrane</keyword>
<accession>A0A7E4W8B2</accession>
<sequence length="79" mass="8964">MRSPSDTPPVVVVVVVAPTACGRAAFDRRTQTEKITLARCVVCWLARVWLIIDIVWLLGRMHAMLRNAMCVREENKREG</sequence>
<name>A0A7E4W8B2_PANRE</name>
<protein>
    <submittedName>
        <fullName evidence="3">Secreted protein</fullName>
    </submittedName>
</protein>
<evidence type="ECO:0000313" key="2">
    <source>
        <dbReference type="Proteomes" id="UP000492821"/>
    </source>
</evidence>